<reference evidence="2" key="1">
    <citation type="submission" date="2025-08" db="UniProtKB">
        <authorList>
            <consortium name="RefSeq"/>
        </authorList>
    </citation>
    <scope>IDENTIFICATION</scope>
</reference>
<dbReference type="Proteomes" id="UP000515154">
    <property type="component" value="Linkage group LG6"/>
</dbReference>
<protein>
    <submittedName>
        <fullName evidence="2">Uncharacterized protein LOC118763783</fullName>
    </submittedName>
</protein>
<dbReference type="RefSeq" id="XP_036359417.1">
    <property type="nucleotide sequence ID" value="XM_036503524.1"/>
</dbReference>
<sequence length="154" mass="17941">MCALKLCRWMSETRWRVYTRSVYCRDNLGNCVNTGKTWASLEGDQCWTRKCSITGSNSVQVISKSGGDCFEKFVNPKINKKDIKNDIKFEFSRAQLPYYLSEQRYKLSHTKSLENPLGGRSTFAIAIRVNIRLRKQMKKSDDGIVHWYPIFHTD</sequence>
<accession>A0A7E6EXD1</accession>
<name>A0A7E6EXD1_9MOLL</name>
<keyword evidence="1" id="KW-1185">Reference proteome</keyword>
<proteinExistence type="predicted"/>
<evidence type="ECO:0000313" key="2">
    <source>
        <dbReference type="RefSeq" id="XP_036359417.1"/>
    </source>
</evidence>
<dbReference type="KEGG" id="osn:118763783"/>
<dbReference type="AlphaFoldDB" id="A0A7E6EXD1"/>
<organism evidence="1 2">
    <name type="scientific">Octopus sinensis</name>
    <name type="common">East Asian common octopus</name>
    <dbReference type="NCBI Taxonomy" id="2607531"/>
    <lineage>
        <taxon>Eukaryota</taxon>
        <taxon>Metazoa</taxon>
        <taxon>Spiralia</taxon>
        <taxon>Lophotrochozoa</taxon>
        <taxon>Mollusca</taxon>
        <taxon>Cephalopoda</taxon>
        <taxon>Coleoidea</taxon>
        <taxon>Octopodiformes</taxon>
        <taxon>Octopoda</taxon>
        <taxon>Incirrata</taxon>
        <taxon>Octopodidae</taxon>
        <taxon>Octopus</taxon>
    </lineage>
</organism>
<gene>
    <name evidence="2" type="primary">LOC118763783</name>
</gene>
<evidence type="ECO:0000313" key="1">
    <source>
        <dbReference type="Proteomes" id="UP000515154"/>
    </source>
</evidence>